<name>G4SUH8_META2</name>
<reference evidence="8" key="1">
    <citation type="journal article" date="2012" name="J. Bacteriol.">
        <title>Genome sequence of the haloalkaliphilic methanotrophic bacterium Methylomicrobium alcaliphilum 20Z.</title>
        <authorList>
            <person name="Vuilleumier S."/>
            <person name="Khmelenina V.N."/>
            <person name="Bringel F."/>
            <person name="Reshetnikov A.S."/>
            <person name="Lajus A."/>
            <person name="Mangenot S."/>
            <person name="Rouy Z."/>
            <person name="Op den Camp H.J."/>
            <person name="Jetten M.S."/>
            <person name="Dispirito A.A."/>
            <person name="Dunfield P."/>
            <person name="Klotz M.G."/>
            <person name="Semrau J.D."/>
            <person name="Stein L.Y."/>
            <person name="Barbe V."/>
            <person name="Medigue C."/>
            <person name="Trotsenko Y.A."/>
            <person name="Kalyuzhnaya M.G."/>
        </authorList>
    </citation>
    <scope>NUCLEOTIDE SEQUENCE [LARGE SCALE GENOMIC DNA]</scope>
    <source>
        <strain evidence="8">DSM 19304 / NCIMB 14124 / VKM B-2133 / 20Z</strain>
    </source>
</reference>
<proteinExistence type="inferred from homology"/>
<evidence type="ECO:0000256" key="5">
    <source>
        <dbReference type="ARBA" id="ARBA00023136"/>
    </source>
</evidence>
<keyword evidence="5 6" id="KW-0472">Membrane</keyword>
<dbReference type="PANTHER" id="PTHR43483:SF3">
    <property type="entry name" value="MEMBRANE TRANSPORTER PROTEIN HI_0806-RELATED"/>
    <property type="match status" value="1"/>
</dbReference>
<feature type="transmembrane region" description="Helical" evidence="6">
    <location>
        <begin position="177"/>
        <end position="199"/>
    </location>
</feature>
<evidence type="ECO:0000313" key="8">
    <source>
        <dbReference type="Proteomes" id="UP000008315"/>
    </source>
</evidence>
<feature type="transmembrane region" description="Helical" evidence="6">
    <location>
        <begin position="47"/>
        <end position="70"/>
    </location>
</feature>
<dbReference type="Pfam" id="PF01925">
    <property type="entry name" value="TauE"/>
    <property type="match status" value="1"/>
</dbReference>
<accession>G4SUH8</accession>
<keyword evidence="8" id="KW-1185">Reference proteome</keyword>
<dbReference type="PATRIC" id="fig|271065.3.peg.105"/>
<dbReference type="Proteomes" id="UP000008315">
    <property type="component" value="Chromosome"/>
</dbReference>
<evidence type="ECO:0000256" key="4">
    <source>
        <dbReference type="ARBA" id="ARBA00022989"/>
    </source>
</evidence>
<sequence>MVEIFILSMIAGTVSGLFAGLFGIGGGLILVPILVFLFKAQGFAADFIMHMAVATSLATIVLTSISATLAHHRLKSVIWGKVYSLVPGIVIGSVLGAVIADTISADSLRIIFAIFLLYIGFQMAFQIKPEAGAMQQSPFLDAVVSIVIGILSSMLGIGGGTMTVPYLVRGQFPVRNAVGIASACGLPIAFGGTLSYMLLGFEKTGLPAGSWGYVYLPAFAGIVLLSMVTAPLGAKLAHKLPAQTMKSYFSLLIFIMAAKLLSE</sequence>
<dbReference type="STRING" id="1091494.MEALZ_0100"/>
<evidence type="ECO:0000256" key="2">
    <source>
        <dbReference type="ARBA" id="ARBA00009142"/>
    </source>
</evidence>
<comment type="subcellular location">
    <subcellularLocation>
        <location evidence="6">Cell membrane</location>
        <topology evidence="6">Multi-pass membrane protein</topology>
    </subcellularLocation>
    <subcellularLocation>
        <location evidence="1">Membrane</location>
        <topology evidence="1">Multi-pass membrane protein</topology>
    </subcellularLocation>
</comment>
<dbReference type="KEGG" id="mah:MEALZ_0100"/>
<protein>
    <recommendedName>
        <fullName evidence="6">Probable membrane transporter protein</fullName>
    </recommendedName>
</protein>
<dbReference type="InterPro" id="IPR002781">
    <property type="entry name" value="TM_pro_TauE-like"/>
</dbReference>
<evidence type="ECO:0000256" key="3">
    <source>
        <dbReference type="ARBA" id="ARBA00022692"/>
    </source>
</evidence>
<evidence type="ECO:0000256" key="6">
    <source>
        <dbReference type="RuleBase" id="RU363041"/>
    </source>
</evidence>
<feature type="transmembrane region" description="Helical" evidence="6">
    <location>
        <begin position="139"/>
        <end position="157"/>
    </location>
</feature>
<gene>
    <name evidence="7" type="ordered locus">MEALZ_0100</name>
</gene>
<feature type="transmembrane region" description="Helical" evidence="6">
    <location>
        <begin position="110"/>
        <end position="127"/>
    </location>
</feature>
<dbReference type="GO" id="GO:0005886">
    <property type="term" value="C:plasma membrane"/>
    <property type="evidence" value="ECO:0007669"/>
    <property type="project" value="UniProtKB-SubCell"/>
</dbReference>
<organism evidence="7 8">
    <name type="scientific">Methylotuvimicrobium alcaliphilum (strain DSM 19304 / NCIMB 14124 / VKM B-2133 / 20Z)</name>
    <name type="common">Methylomicrobium alcaliphilum</name>
    <dbReference type="NCBI Taxonomy" id="1091494"/>
    <lineage>
        <taxon>Bacteria</taxon>
        <taxon>Pseudomonadati</taxon>
        <taxon>Pseudomonadota</taxon>
        <taxon>Gammaproteobacteria</taxon>
        <taxon>Methylococcales</taxon>
        <taxon>Methylococcaceae</taxon>
        <taxon>Methylotuvimicrobium</taxon>
    </lineage>
</organism>
<evidence type="ECO:0000256" key="1">
    <source>
        <dbReference type="ARBA" id="ARBA00004141"/>
    </source>
</evidence>
<dbReference type="HOGENOM" id="CLU_045498_6_0_6"/>
<comment type="similarity">
    <text evidence="2 6">Belongs to the 4-toluene sulfonate uptake permease (TSUP) (TC 2.A.102) family.</text>
</comment>
<keyword evidence="4 6" id="KW-1133">Transmembrane helix</keyword>
<dbReference type="PANTHER" id="PTHR43483">
    <property type="entry name" value="MEMBRANE TRANSPORTER PROTEIN HI_0806-RELATED"/>
    <property type="match status" value="1"/>
</dbReference>
<evidence type="ECO:0000313" key="7">
    <source>
        <dbReference type="EMBL" id="CCE21804.1"/>
    </source>
</evidence>
<keyword evidence="6" id="KW-1003">Cell membrane</keyword>
<feature type="transmembrane region" description="Helical" evidence="6">
    <location>
        <begin position="211"/>
        <end position="233"/>
    </location>
</feature>
<feature type="transmembrane region" description="Helical" evidence="6">
    <location>
        <begin position="7"/>
        <end position="35"/>
    </location>
</feature>
<keyword evidence="3 6" id="KW-0812">Transmembrane</keyword>
<dbReference type="EMBL" id="FO082060">
    <property type="protein sequence ID" value="CCE21804.1"/>
    <property type="molecule type" value="Genomic_DNA"/>
</dbReference>
<feature type="transmembrane region" description="Helical" evidence="6">
    <location>
        <begin position="82"/>
        <end position="104"/>
    </location>
</feature>
<dbReference type="AlphaFoldDB" id="G4SUH8"/>
<dbReference type="RefSeq" id="WP_014146622.1">
    <property type="nucleotide sequence ID" value="NC_016112.1"/>
</dbReference>